<gene>
    <name evidence="1" type="ORF">F2Q69_00014402</name>
</gene>
<sequence length="130" mass="13951">MSVDVLISIVGDVARIQVDLLDSVVLRSLCGRRRAFRVSLFDGRFLDRFFTRRSFLRGSKPAEWGCEVESFPADFSGSAVANIFLNSSSAVALAGELAADTSAAGVWRSVPLLPLRGFCTLSASSVDMSG</sequence>
<dbReference type="EMBL" id="QGKX02000996">
    <property type="protein sequence ID" value="KAF3559679.1"/>
    <property type="molecule type" value="Genomic_DNA"/>
</dbReference>
<name>A0A8S9R7R9_BRACR</name>
<organism evidence="1 2">
    <name type="scientific">Brassica cretica</name>
    <name type="common">Mustard</name>
    <dbReference type="NCBI Taxonomy" id="69181"/>
    <lineage>
        <taxon>Eukaryota</taxon>
        <taxon>Viridiplantae</taxon>
        <taxon>Streptophyta</taxon>
        <taxon>Embryophyta</taxon>
        <taxon>Tracheophyta</taxon>
        <taxon>Spermatophyta</taxon>
        <taxon>Magnoliopsida</taxon>
        <taxon>eudicotyledons</taxon>
        <taxon>Gunneridae</taxon>
        <taxon>Pentapetalae</taxon>
        <taxon>rosids</taxon>
        <taxon>malvids</taxon>
        <taxon>Brassicales</taxon>
        <taxon>Brassicaceae</taxon>
        <taxon>Brassiceae</taxon>
        <taxon>Brassica</taxon>
    </lineage>
</organism>
<evidence type="ECO:0000313" key="2">
    <source>
        <dbReference type="Proteomes" id="UP000712600"/>
    </source>
</evidence>
<reference evidence="1" key="1">
    <citation type="submission" date="2019-12" db="EMBL/GenBank/DDBJ databases">
        <title>Genome sequencing and annotation of Brassica cretica.</title>
        <authorList>
            <person name="Studholme D.J."/>
            <person name="Sarris P."/>
        </authorList>
    </citation>
    <scope>NUCLEOTIDE SEQUENCE</scope>
    <source>
        <strain evidence="1">PFS-109/04</strain>
        <tissue evidence="1">Leaf</tissue>
    </source>
</reference>
<evidence type="ECO:0000313" key="1">
    <source>
        <dbReference type="EMBL" id="KAF3559679.1"/>
    </source>
</evidence>
<dbReference type="AlphaFoldDB" id="A0A8S9R7R9"/>
<protein>
    <submittedName>
        <fullName evidence="1">Uncharacterized protein</fullName>
    </submittedName>
</protein>
<dbReference type="Proteomes" id="UP000712600">
    <property type="component" value="Unassembled WGS sequence"/>
</dbReference>
<accession>A0A8S9R7R9</accession>
<proteinExistence type="predicted"/>
<comment type="caution">
    <text evidence="1">The sequence shown here is derived from an EMBL/GenBank/DDBJ whole genome shotgun (WGS) entry which is preliminary data.</text>
</comment>